<dbReference type="PANTHER" id="PTHR23511:SF5">
    <property type="entry name" value="MAJOR FACILITATOR-TYPE TRANSPORTER HXNZ-RELATED"/>
    <property type="match status" value="1"/>
</dbReference>
<evidence type="ECO:0000256" key="1">
    <source>
        <dbReference type="ARBA" id="ARBA00004141"/>
    </source>
</evidence>
<dbReference type="Pfam" id="PF00083">
    <property type="entry name" value="Sugar_tr"/>
    <property type="match status" value="1"/>
</dbReference>
<evidence type="ECO:0000256" key="3">
    <source>
        <dbReference type="ARBA" id="ARBA00022692"/>
    </source>
</evidence>
<feature type="transmembrane region" description="Helical" evidence="6">
    <location>
        <begin position="258"/>
        <end position="277"/>
    </location>
</feature>
<sequence length="559" mass="60243">MSEKENPRPREDLILGFEEDARPPSVLTDTHVETSSVERPNEQYRNIYGAAINLETALPGGSPVYNAKSQLLNEALLDIGMGRYQWSLALVTGLGWFLDSFWMSSFSFVQPAIKHEATFYAEHNTYLAVSQYVGLTLGAFVLPMMTDFIGRKNLFNLTLVIMGFAGLVGAGMPAFSGLCVVSFFMGIAAGGNQSIGAAILVEILPSSHQYLLTMQGVFSALGKLLAAAFALPLMTEFACPANATERRCHYVMNMGWRYTWWTLGTITLFLCLLRFCCHLHETPKYLLAQGRDAEVVKTVRSLAVYSGKRTWLNMTHLRKIEEDLEDSAREVPETGGFVALQQSLHAFTPTWVKALLAPEHNARSTTLLLVAISVLLGLALPLFDAFISRYLLAARSLTVAQDFAAANAWTYKIYMFQALCALPGPLAAGLLIETRPLGRRRVAALASALAGVFLFVYAGAARSLGGVVAFSCVAAFFQNAALSLLVAYTAEAFAAPVRGTALGVVGGAGKLFGFFAAVVSAFVSGDGAGAPVWVAAALWVVAGAAWMLLRVETKARAAA</sequence>
<feature type="transmembrane region" description="Helical" evidence="6">
    <location>
        <begin position="367"/>
        <end position="391"/>
    </location>
</feature>
<proteinExistence type="predicted"/>
<evidence type="ECO:0000313" key="8">
    <source>
        <dbReference type="EMBL" id="KAK8224750.1"/>
    </source>
</evidence>
<comment type="caution">
    <text evidence="8">The sequence shown here is derived from an EMBL/GenBank/DDBJ whole genome shotgun (WGS) entry which is preliminary data.</text>
</comment>
<protein>
    <submittedName>
        <fullName evidence="8">Major facilitator superfamily domain-containing protein</fullName>
    </submittedName>
</protein>
<feature type="transmembrane region" description="Helical" evidence="6">
    <location>
        <begin position="125"/>
        <end position="142"/>
    </location>
</feature>
<keyword evidence="5 6" id="KW-0472">Membrane</keyword>
<keyword evidence="3 6" id="KW-0812">Transmembrane</keyword>
<organism evidence="8 9">
    <name type="scientific">Phyllosticta capitalensis</name>
    <dbReference type="NCBI Taxonomy" id="121624"/>
    <lineage>
        <taxon>Eukaryota</taxon>
        <taxon>Fungi</taxon>
        <taxon>Dikarya</taxon>
        <taxon>Ascomycota</taxon>
        <taxon>Pezizomycotina</taxon>
        <taxon>Dothideomycetes</taxon>
        <taxon>Dothideomycetes incertae sedis</taxon>
        <taxon>Botryosphaeriales</taxon>
        <taxon>Phyllostictaceae</taxon>
        <taxon>Phyllosticta</taxon>
    </lineage>
</organism>
<dbReference type="Proteomes" id="UP001492380">
    <property type="component" value="Unassembled WGS sequence"/>
</dbReference>
<feature type="transmembrane region" description="Helical" evidence="6">
    <location>
        <begin position="86"/>
        <end position="105"/>
    </location>
</feature>
<keyword evidence="2" id="KW-0813">Transport</keyword>
<evidence type="ECO:0000256" key="5">
    <source>
        <dbReference type="ARBA" id="ARBA00023136"/>
    </source>
</evidence>
<accession>A0ABR1YC18</accession>
<dbReference type="Gene3D" id="1.20.1250.20">
    <property type="entry name" value="MFS general substrate transporter like domains"/>
    <property type="match status" value="1"/>
</dbReference>
<evidence type="ECO:0000256" key="4">
    <source>
        <dbReference type="ARBA" id="ARBA00022989"/>
    </source>
</evidence>
<keyword evidence="4 6" id="KW-1133">Transmembrane helix</keyword>
<keyword evidence="9" id="KW-1185">Reference proteome</keyword>
<feature type="transmembrane region" description="Helical" evidence="6">
    <location>
        <begin position="442"/>
        <end position="460"/>
    </location>
</feature>
<feature type="transmembrane region" description="Helical" evidence="6">
    <location>
        <begin position="216"/>
        <end position="238"/>
    </location>
</feature>
<feature type="domain" description="Major facilitator superfamily (MFS) profile" evidence="7">
    <location>
        <begin position="88"/>
        <end position="554"/>
    </location>
</feature>
<evidence type="ECO:0000256" key="6">
    <source>
        <dbReference type="SAM" id="Phobius"/>
    </source>
</evidence>
<evidence type="ECO:0000256" key="2">
    <source>
        <dbReference type="ARBA" id="ARBA00022448"/>
    </source>
</evidence>
<dbReference type="PANTHER" id="PTHR23511">
    <property type="entry name" value="SYNAPTIC VESICLE GLYCOPROTEIN 2"/>
    <property type="match status" value="1"/>
</dbReference>
<feature type="transmembrane region" description="Helical" evidence="6">
    <location>
        <begin position="154"/>
        <end position="175"/>
    </location>
</feature>
<dbReference type="InterPro" id="IPR036259">
    <property type="entry name" value="MFS_trans_sf"/>
</dbReference>
<dbReference type="EMBL" id="JBBWRZ010000012">
    <property type="protein sequence ID" value="KAK8224750.1"/>
    <property type="molecule type" value="Genomic_DNA"/>
</dbReference>
<gene>
    <name evidence="8" type="ORF">HDK90DRAFT_421079</name>
</gene>
<evidence type="ECO:0000313" key="9">
    <source>
        <dbReference type="Proteomes" id="UP001492380"/>
    </source>
</evidence>
<evidence type="ECO:0000259" key="7">
    <source>
        <dbReference type="PROSITE" id="PS50850"/>
    </source>
</evidence>
<feature type="transmembrane region" description="Helical" evidence="6">
    <location>
        <begin position="411"/>
        <end position="430"/>
    </location>
</feature>
<dbReference type="SUPFAM" id="SSF103473">
    <property type="entry name" value="MFS general substrate transporter"/>
    <property type="match status" value="1"/>
</dbReference>
<feature type="transmembrane region" description="Helical" evidence="6">
    <location>
        <begin position="181"/>
        <end position="204"/>
    </location>
</feature>
<name>A0ABR1YC18_9PEZI</name>
<feature type="transmembrane region" description="Helical" evidence="6">
    <location>
        <begin position="500"/>
        <end position="524"/>
    </location>
</feature>
<dbReference type="PROSITE" id="PS50850">
    <property type="entry name" value="MFS"/>
    <property type="match status" value="1"/>
</dbReference>
<dbReference type="InterPro" id="IPR005828">
    <property type="entry name" value="MFS_sugar_transport-like"/>
</dbReference>
<feature type="transmembrane region" description="Helical" evidence="6">
    <location>
        <begin position="466"/>
        <end position="488"/>
    </location>
</feature>
<dbReference type="InterPro" id="IPR020846">
    <property type="entry name" value="MFS_dom"/>
</dbReference>
<feature type="transmembrane region" description="Helical" evidence="6">
    <location>
        <begin position="530"/>
        <end position="549"/>
    </location>
</feature>
<comment type="subcellular location">
    <subcellularLocation>
        <location evidence="1">Membrane</location>
        <topology evidence="1">Multi-pass membrane protein</topology>
    </subcellularLocation>
</comment>
<reference evidence="8 9" key="1">
    <citation type="submission" date="2024-04" db="EMBL/GenBank/DDBJ databases">
        <title>Phyllosticta paracitricarpa is synonymous to the EU quarantine fungus P. citricarpa based on phylogenomic analyses.</title>
        <authorList>
            <consortium name="Lawrence Berkeley National Laboratory"/>
            <person name="Van Ingen-Buijs V.A."/>
            <person name="Van Westerhoven A.C."/>
            <person name="Haridas S."/>
            <person name="Skiadas P."/>
            <person name="Martin F."/>
            <person name="Groenewald J.Z."/>
            <person name="Crous P.W."/>
            <person name="Seidl M.F."/>
        </authorList>
    </citation>
    <scope>NUCLEOTIDE SEQUENCE [LARGE SCALE GENOMIC DNA]</scope>
    <source>
        <strain evidence="8 9">CBS 123374</strain>
    </source>
</reference>